<proteinExistence type="predicted"/>
<dbReference type="Proteomes" id="UP000196342">
    <property type="component" value="Unassembled WGS sequence"/>
</dbReference>
<comment type="caution">
    <text evidence="1">The sequence shown here is derived from an EMBL/GenBank/DDBJ whole genome shotgun (WGS) entry which is preliminary data.</text>
</comment>
<keyword evidence="2" id="KW-1185">Reference proteome</keyword>
<dbReference type="AlphaFoldDB" id="A0A202B5U6"/>
<name>A0A202B5U6_CHRVL</name>
<dbReference type="Pfam" id="PF06892">
    <property type="entry name" value="Phage_CP76"/>
    <property type="match status" value="1"/>
</dbReference>
<protein>
    <submittedName>
        <fullName evidence="1">Uncharacterized protein</fullName>
    </submittedName>
</protein>
<gene>
    <name evidence="1" type="ORF">CBW21_17590</name>
</gene>
<reference evidence="1 2" key="1">
    <citation type="submission" date="2017-05" db="EMBL/GenBank/DDBJ databases">
        <title>Chromobacterium violaceum GHPS1 isolated from Hydrocarbon polluted soil in French Guiana display an awesome secondary metabolite arsenal and a battery of drug and heavy-metal-resistance and detoxification of xenobiotics proteins.</title>
        <authorList>
            <person name="Belbahri L."/>
        </authorList>
    </citation>
    <scope>NUCLEOTIDE SEQUENCE [LARGE SCALE GENOMIC DNA]</scope>
    <source>
        <strain evidence="1 2">GHPS1</strain>
    </source>
</reference>
<evidence type="ECO:0000313" key="2">
    <source>
        <dbReference type="Proteomes" id="UP000196342"/>
    </source>
</evidence>
<evidence type="ECO:0000313" key="1">
    <source>
        <dbReference type="EMBL" id="OVE46710.1"/>
    </source>
</evidence>
<organism evidence="1 2">
    <name type="scientific">Chromobacterium violaceum</name>
    <dbReference type="NCBI Taxonomy" id="536"/>
    <lineage>
        <taxon>Bacteria</taxon>
        <taxon>Pseudomonadati</taxon>
        <taxon>Pseudomonadota</taxon>
        <taxon>Betaproteobacteria</taxon>
        <taxon>Neisseriales</taxon>
        <taxon>Chromobacteriaceae</taxon>
        <taxon>Chromobacterium</taxon>
    </lineage>
</organism>
<dbReference type="GO" id="GO:0003677">
    <property type="term" value="F:DNA binding"/>
    <property type="evidence" value="ECO:0007669"/>
    <property type="project" value="InterPro"/>
</dbReference>
<dbReference type="EMBL" id="NHOO01000016">
    <property type="protein sequence ID" value="OVE46710.1"/>
    <property type="molecule type" value="Genomic_DNA"/>
</dbReference>
<dbReference type="InterPro" id="IPR009679">
    <property type="entry name" value="Phage_186_CII-like"/>
</dbReference>
<accession>A0A202B5U6</accession>
<sequence>MARAGPLYQYTYRCKRHLHKKGKRIMSRYSHITATAQAVAKSYHNGIAGLAVAMQKNPVILANKLNPNAEQNQLSLEEAAEITDRTQDPAIADALAALCNRITVALPSGELTLKELSRAFCQLAAECGDVGQEINAAEQPESEWGERISPSEARRIERALWDLLSVGAGLLQRVRG</sequence>